<name>A0A401LC67_9FIRM</name>
<proteinExistence type="predicted"/>
<keyword evidence="1" id="KW-0812">Transmembrane</keyword>
<gene>
    <name evidence="2" type="ORF">KGMB03357_06360</name>
</gene>
<feature type="transmembrane region" description="Helical" evidence="1">
    <location>
        <begin position="52"/>
        <end position="74"/>
    </location>
</feature>
<dbReference type="PANTHER" id="PTHR36007:SF2">
    <property type="entry name" value="TRANSPORT PROTEIN-RELATED"/>
    <property type="match status" value="1"/>
</dbReference>
<dbReference type="InterPro" id="IPR009577">
    <property type="entry name" value="Sm_multidrug_ex"/>
</dbReference>
<comment type="caution">
    <text evidence="2">The sequence shown here is derived from an EMBL/GenBank/DDBJ whole genome shotgun (WGS) entry which is preliminary data.</text>
</comment>
<feature type="transmembrane region" description="Helical" evidence="1">
    <location>
        <begin position="106"/>
        <end position="133"/>
    </location>
</feature>
<evidence type="ECO:0000313" key="2">
    <source>
        <dbReference type="EMBL" id="GCB28975.1"/>
    </source>
</evidence>
<keyword evidence="1" id="KW-1133">Transmembrane helix</keyword>
<organism evidence="2 3">
    <name type="scientific">Anaerotignum faecicola</name>
    <dbReference type="NCBI Taxonomy" id="2358141"/>
    <lineage>
        <taxon>Bacteria</taxon>
        <taxon>Bacillati</taxon>
        <taxon>Bacillota</taxon>
        <taxon>Clostridia</taxon>
        <taxon>Lachnospirales</taxon>
        <taxon>Anaerotignaceae</taxon>
        <taxon>Anaerotignum</taxon>
    </lineage>
</organism>
<evidence type="ECO:0000256" key="1">
    <source>
        <dbReference type="SAM" id="Phobius"/>
    </source>
</evidence>
<dbReference type="PANTHER" id="PTHR36007">
    <property type="entry name" value="TRANSPORT PROTEIN-RELATED"/>
    <property type="match status" value="1"/>
</dbReference>
<dbReference type="EMBL" id="BHVZ01000001">
    <property type="protein sequence ID" value="GCB28975.1"/>
    <property type="molecule type" value="Genomic_DNA"/>
</dbReference>
<dbReference type="AlphaFoldDB" id="A0A401LC67"/>
<sequence length="165" mass="18364">MAETLATWFVEHLSGSVSREMIVFIVSLLPILELRGGIIAGFAMGMHWLPTFIIAYIGNLLPIPFILLFIRFIFRVLKKTPLHGLVEWCERKADAKSDKIRKYAYWGVYLFVAMPLPGTGAWMGALISALLHMDPKKTFPVIMLGVLTAGMIVSVLSFGILGNII</sequence>
<feature type="transmembrane region" description="Helical" evidence="1">
    <location>
        <begin position="21"/>
        <end position="46"/>
    </location>
</feature>
<protein>
    <submittedName>
        <fullName evidence="2">Transporter</fullName>
    </submittedName>
</protein>
<feature type="transmembrane region" description="Helical" evidence="1">
    <location>
        <begin position="139"/>
        <end position="161"/>
    </location>
</feature>
<reference evidence="2 3" key="1">
    <citation type="submission" date="2018-10" db="EMBL/GenBank/DDBJ databases">
        <title>Draft Genome Sequence of Anaerotignum sp. KCTC 15736.</title>
        <authorList>
            <person name="Choi S.H."/>
            <person name="Kim J.S."/>
            <person name="Kang S.W."/>
            <person name="Lee J.S."/>
            <person name="Park S.H."/>
        </authorList>
    </citation>
    <scope>NUCLEOTIDE SEQUENCE [LARGE SCALE GENOMIC DNA]</scope>
    <source>
        <strain evidence="2 3">KCTC 15736</strain>
    </source>
</reference>
<evidence type="ECO:0000313" key="3">
    <source>
        <dbReference type="Proteomes" id="UP000287361"/>
    </source>
</evidence>
<accession>A0A401LC67</accession>
<keyword evidence="3" id="KW-1185">Reference proteome</keyword>
<dbReference type="Pfam" id="PF06695">
    <property type="entry name" value="Sm_multidrug_ex"/>
    <property type="match status" value="1"/>
</dbReference>
<dbReference type="Proteomes" id="UP000287361">
    <property type="component" value="Unassembled WGS sequence"/>
</dbReference>
<keyword evidence="1" id="KW-0472">Membrane</keyword>